<proteinExistence type="predicted"/>
<reference evidence="1 2" key="1">
    <citation type="submission" date="2024-09" db="EMBL/GenBank/DDBJ databases">
        <title>Rethinking Asexuality: The Enigmatic Case of Functional Sexual Genes in Lepraria (Stereocaulaceae).</title>
        <authorList>
            <person name="Doellman M."/>
            <person name="Sun Y."/>
            <person name="Barcenas-Pena A."/>
            <person name="Lumbsch H.T."/>
            <person name="Grewe F."/>
        </authorList>
    </citation>
    <scope>NUCLEOTIDE SEQUENCE [LARGE SCALE GENOMIC DNA]</scope>
    <source>
        <strain evidence="1 2">Grewe 0041</strain>
    </source>
</reference>
<evidence type="ECO:0000313" key="1">
    <source>
        <dbReference type="EMBL" id="KAL2058700.1"/>
    </source>
</evidence>
<gene>
    <name evidence="1" type="ORF">ABVK25_001430</name>
</gene>
<dbReference type="EMBL" id="JBHFEH010000002">
    <property type="protein sequence ID" value="KAL2058700.1"/>
    <property type="molecule type" value="Genomic_DNA"/>
</dbReference>
<keyword evidence="2" id="KW-1185">Reference proteome</keyword>
<accession>A0ABR4BLN5</accession>
<name>A0ABR4BLN5_9LECA</name>
<sequence length="103" mass="11821">MACRIQRELELAVFGIGGWRARRSRLVQLGVTQQWRRVSAEIVAIAEQELQARLGITSPLVKGRNVACAEPLRQEHGQYSNSLSQEPELYLCCLWCCRHWRQG</sequence>
<evidence type="ECO:0000313" key="2">
    <source>
        <dbReference type="Proteomes" id="UP001590951"/>
    </source>
</evidence>
<protein>
    <submittedName>
        <fullName evidence="1">Uncharacterized protein</fullName>
    </submittedName>
</protein>
<organism evidence="1 2">
    <name type="scientific">Lepraria finkii</name>
    <dbReference type="NCBI Taxonomy" id="1340010"/>
    <lineage>
        <taxon>Eukaryota</taxon>
        <taxon>Fungi</taxon>
        <taxon>Dikarya</taxon>
        <taxon>Ascomycota</taxon>
        <taxon>Pezizomycotina</taxon>
        <taxon>Lecanoromycetes</taxon>
        <taxon>OSLEUM clade</taxon>
        <taxon>Lecanoromycetidae</taxon>
        <taxon>Lecanorales</taxon>
        <taxon>Lecanorineae</taxon>
        <taxon>Stereocaulaceae</taxon>
        <taxon>Lepraria</taxon>
    </lineage>
</organism>
<dbReference type="Proteomes" id="UP001590951">
    <property type="component" value="Unassembled WGS sequence"/>
</dbReference>
<comment type="caution">
    <text evidence="1">The sequence shown here is derived from an EMBL/GenBank/DDBJ whole genome shotgun (WGS) entry which is preliminary data.</text>
</comment>